<organism evidence="1 2">
    <name type="scientific">Xanthocytophaga flava</name>
    <dbReference type="NCBI Taxonomy" id="3048013"/>
    <lineage>
        <taxon>Bacteria</taxon>
        <taxon>Pseudomonadati</taxon>
        <taxon>Bacteroidota</taxon>
        <taxon>Cytophagia</taxon>
        <taxon>Cytophagales</taxon>
        <taxon>Rhodocytophagaceae</taxon>
        <taxon>Xanthocytophaga</taxon>
    </lineage>
</organism>
<dbReference type="EMBL" id="JASJOS010000003">
    <property type="protein sequence ID" value="MDJ1480276.1"/>
    <property type="molecule type" value="Genomic_DNA"/>
</dbReference>
<dbReference type="Proteomes" id="UP001241110">
    <property type="component" value="Unassembled WGS sequence"/>
</dbReference>
<name>A0AAE3QKG8_9BACT</name>
<gene>
    <name evidence="1" type="ORF">QNI16_07255</name>
</gene>
<protein>
    <submittedName>
        <fullName evidence="1">Uncharacterized protein</fullName>
    </submittedName>
</protein>
<accession>A0AAE3QKG8</accession>
<dbReference type="RefSeq" id="WP_313976848.1">
    <property type="nucleotide sequence ID" value="NZ_JASJOS010000003.1"/>
</dbReference>
<proteinExistence type="predicted"/>
<evidence type="ECO:0000313" key="2">
    <source>
        <dbReference type="Proteomes" id="UP001241110"/>
    </source>
</evidence>
<reference evidence="1" key="1">
    <citation type="submission" date="2023-05" db="EMBL/GenBank/DDBJ databases">
        <authorList>
            <person name="Zhang X."/>
        </authorList>
    </citation>
    <scope>NUCLEOTIDE SEQUENCE</scope>
    <source>
        <strain evidence="1">YF14B1</strain>
    </source>
</reference>
<sequence length="147" mass="17424">MILEDKEFTHLYTCYDKFGWILYLFYNSDTGEGLFYNGVGMDYIKKVSKIPEQYEEFNYSQLSSKELVFAGLSRHDWVSLIRLRNGDIIRNFFIADSDYQYYSVHQCNGENYARILEEYTTNGPVLKIGIEDNDTQLWDDYNKPNPE</sequence>
<comment type="caution">
    <text evidence="1">The sequence shown here is derived from an EMBL/GenBank/DDBJ whole genome shotgun (WGS) entry which is preliminary data.</text>
</comment>
<evidence type="ECO:0000313" key="1">
    <source>
        <dbReference type="EMBL" id="MDJ1480276.1"/>
    </source>
</evidence>
<dbReference type="AlphaFoldDB" id="A0AAE3QKG8"/>